<evidence type="ECO:0000256" key="11">
    <source>
        <dbReference type="ARBA" id="ARBA00035134"/>
    </source>
</evidence>
<evidence type="ECO:0000256" key="10">
    <source>
        <dbReference type="ARBA" id="ARBA00023274"/>
    </source>
</evidence>
<sequence length="685" mass="78931">MAACRRISCLAKKGQTYLYKHSVYYCSTSNLQLKPEAASDEIVIPYRIERGPTDILKALASTLSKDYTAPLYKYEDDPYFIPASNITKRSFALSKESGRKAARYFLENYPELFKCNKSVPHIKAFDPPVVYTEENVTSAESLRDCILDCHVDNSILVYNILKTKGIAISQDLKQDLLELLCFYNCKQPVSDEYYEERFFARADRRPDDKWDSKGMAEELFMEMEQNSQAYGTMISGAAKFRDADRALSLFAEMRDKELPGTVEVYNSLIAISTLVKETPQLRFDYIQQLLSNMITDGVPPNLYTMNAILESFTQGRWRKAMTYSLSILAEMRKLNIEPSLGTYYLLLMVFCSNDFSNANILYDIMNQLDGKELEIRHPSDVYFFNTAMEVCLKSLRDKELGYRIHNLLEFKNNCKLLGNSFSESQYFKFFFKLLCQTEEVDKLMDIYEKYVPNSYTPEPSVTFAVIEAIHFSGNYKHLPKMCSDVLFFEQTERENILTALMDAAGCMKHDDKTQEDLTNMVWNIFEKLNQRSEGGRRLPFDWSGVLLGNFLKTFMNGNNLEKAWAVIKKLKDEEFSIMGYPENKNLLKFCELCLKNEDYNKLLYCIKYAVNSSYPDFKADVEKLASEMFEQEKLPMKQRPLVNTVLQSASNVSEESESDSDTSSSESSSDESSSDEEKEPKEKNS</sequence>
<evidence type="ECO:0000313" key="15">
    <source>
        <dbReference type="Proteomes" id="UP001497382"/>
    </source>
</evidence>
<comment type="caution">
    <text evidence="14">The sequence shown here is derived from an EMBL/GenBank/DDBJ whole genome shotgun (WGS) entry which is preliminary data.</text>
</comment>
<keyword evidence="7" id="KW-0809">Transit peptide</keyword>
<organism evidence="14 15">
    <name type="scientific">Larinioides sclopetarius</name>
    <dbReference type="NCBI Taxonomy" id="280406"/>
    <lineage>
        <taxon>Eukaryota</taxon>
        <taxon>Metazoa</taxon>
        <taxon>Ecdysozoa</taxon>
        <taxon>Arthropoda</taxon>
        <taxon>Chelicerata</taxon>
        <taxon>Arachnida</taxon>
        <taxon>Araneae</taxon>
        <taxon>Araneomorphae</taxon>
        <taxon>Entelegynae</taxon>
        <taxon>Araneoidea</taxon>
        <taxon>Araneidae</taxon>
        <taxon>Larinioides</taxon>
    </lineage>
</organism>
<feature type="region of interest" description="Disordered" evidence="13">
    <location>
        <begin position="640"/>
        <end position="685"/>
    </location>
</feature>
<evidence type="ECO:0000256" key="5">
    <source>
        <dbReference type="ARBA" id="ARBA00022845"/>
    </source>
</evidence>
<keyword evidence="10" id="KW-0687">Ribonucleoprotein</keyword>
<dbReference type="GO" id="GO:0005739">
    <property type="term" value="C:mitochondrion"/>
    <property type="evidence" value="ECO:0007669"/>
    <property type="project" value="UniProtKB-SubCell"/>
</dbReference>
<keyword evidence="4" id="KW-0677">Repeat</keyword>
<keyword evidence="3" id="KW-0699">rRNA-binding</keyword>
<dbReference type="NCBIfam" id="TIGR00756">
    <property type="entry name" value="PPR"/>
    <property type="match status" value="1"/>
</dbReference>
<dbReference type="GO" id="GO:0005840">
    <property type="term" value="C:ribosome"/>
    <property type="evidence" value="ECO:0007669"/>
    <property type="project" value="UniProtKB-KW"/>
</dbReference>
<dbReference type="Pfam" id="PF13812">
    <property type="entry name" value="PPR_3"/>
    <property type="match status" value="1"/>
</dbReference>
<gene>
    <name evidence="14" type="ORF">LARSCL_LOCUS19282</name>
</gene>
<keyword evidence="5" id="KW-0810">Translation regulation</keyword>
<name>A0AAV2BGV1_9ARAC</name>
<dbReference type="PROSITE" id="PS51375">
    <property type="entry name" value="PPR"/>
    <property type="match status" value="1"/>
</dbReference>
<dbReference type="GO" id="GO:0032543">
    <property type="term" value="P:mitochondrial translation"/>
    <property type="evidence" value="ECO:0007669"/>
    <property type="project" value="InterPro"/>
</dbReference>
<dbReference type="Proteomes" id="UP001497382">
    <property type="component" value="Unassembled WGS sequence"/>
</dbReference>
<dbReference type="InterPro" id="IPR037387">
    <property type="entry name" value="PTCD3"/>
</dbReference>
<keyword evidence="15" id="KW-1185">Reference proteome</keyword>
<feature type="compositionally biased region" description="Acidic residues" evidence="13">
    <location>
        <begin position="668"/>
        <end position="677"/>
    </location>
</feature>
<reference evidence="14 15" key="1">
    <citation type="submission" date="2024-04" db="EMBL/GenBank/DDBJ databases">
        <authorList>
            <person name="Rising A."/>
            <person name="Reimegard J."/>
            <person name="Sonavane S."/>
            <person name="Akerstrom W."/>
            <person name="Nylinder S."/>
            <person name="Hedman E."/>
            <person name="Kallberg Y."/>
        </authorList>
    </citation>
    <scope>NUCLEOTIDE SEQUENCE [LARGE SCALE GENOMIC DNA]</scope>
</reference>
<evidence type="ECO:0000256" key="1">
    <source>
        <dbReference type="ARBA" id="ARBA00004173"/>
    </source>
</evidence>
<keyword evidence="6" id="KW-0694">RNA-binding</keyword>
<evidence type="ECO:0000256" key="7">
    <source>
        <dbReference type="ARBA" id="ARBA00022946"/>
    </source>
</evidence>
<dbReference type="InterPro" id="IPR055063">
    <property type="entry name" value="Rib_mS39_PPR"/>
</dbReference>
<dbReference type="Gene3D" id="1.25.40.10">
    <property type="entry name" value="Tetratricopeptide repeat domain"/>
    <property type="match status" value="2"/>
</dbReference>
<dbReference type="AlphaFoldDB" id="A0AAV2BGV1"/>
<keyword evidence="9" id="KW-0496">Mitochondrion</keyword>
<dbReference type="GO" id="GO:0043024">
    <property type="term" value="F:ribosomal small subunit binding"/>
    <property type="evidence" value="ECO:0007669"/>
    <property type="project" value="InterPro"/>
</dbReference>
<dbReference type="PANTHER" id="PTHR16276">
    <property type="entry name" value="PENTATRICOPEPTIDE REPEAT DOMAIN-CONTAINING PROTEIN 3"/>
    <property type="match status" value="1"/>
</dbReference>
<evidence type="ECO:0000256" key="3">
    <source>
        <dbReference type="ARBA" id="ARBA00022730"/>
    </source>
</evidence>
<evidence type="ECO:0000256" key="2">
    <source>
        <dbReference type="ARBA" id="ARBA00008551"/>
    </source>
</evidence>
<evidence type="ECO:0000256" key="6">
    <source>
        <dbReference type="ARBA" id="ARBA00022884"/>
    </source>
</evidence>
<keyword evidence="8" id="KW-0689">Ribosomal protein</keyword>
<evidence type="ECO:0000256" key="13">
    <source>
        <dbReference type="SAM" id="MobiDB-lite"/>
    </source>
</evidence>
<comment type="subcellular location">
    <subcellularLocation>
        <location evidence="1">Mitochondrion</location>
    </subcellularLocation>
</comment>
<proteinExistence type="inferred from homology"/>
<protein>
    <recommendedName>
        <fullName evidence="11">Small ribosomal subunit protein mS39</fullName>
    </recommendedName>
</protein>
<accession>A0AAV2BGV1</accession>
<dbReference type="Pfam" id="PF22330">
    <property type="entry name" value="Rib_mS39_PPR"/>
    <property type="match status" value="1"/>
</dbReference>
<comment type="similarity">
    <text evidence="2">Belongs to the mitochondrion-specific ribosomal protein mS39 family.</text>
</comment>
<dbReference type="GO" id="GO:0019843">
    <property type="term" value="F:rRNA binding"/>
    <property type="evidence" value="ECO:0007669"/>
    <property type="project" value="UniProtKB-KW"/>
</dbReference>
<evidence type="ECO:0000256" key="12">
    <source>
        <dbReference type="PROSITE-ProRule" id="PRU00708"/>
    </source>
</evidence>
<dbReference type="PANTHER" id="PTHR16276:SF1">
    <property type="entry name" value="SMALL RIBOSOMAL SUBUNIT PROTEIN MS39"/>
    <property type="match status" value="1"/>
</dbReference>
<evidence type="ECO:0000313" key="14">
    <source>
        <dbReference type="EMBL" id="CAL1295451.1"/>
    </source>
</evidence>
<feature type="repeat" description="PPR" evidence="12">
    <location>
        <begin position="226"/>
        <end position="260"/>
    </location>
</feature>
<dbReference type="GO" id="GO:1990904">
    <property type="term" value="C:ribonucleoprotein complex"/>
    <property type="evidence" value="ECO:0007669"/>
    <property type="project" value="UniProtKB-KW"/>
</dbReference>
<dbReference type="InterPro" id="IPR002885">
    <property type="entry name" value="PPR_rpt"/>
</dbReference>
<dbReference type="InterPro" id="IPR011990">
    <property type="entry name" value="TPR-like_helical_dom_sf"/>
</dbReference>
<dbReference type="EMBL" id="CAXIEN010000370">
    <property type="protein sequence ID" value="CAL1295451.1"/>
    <property type="molecule type" value="Genomic_DNA"/>
</dbReference>
<evidence type="ECO:0000256" key="9">
    <source>
        <dbReference type="ARBA" id="ARBA00023128"/>
    </source>
</evidence>
<evidence type="ECO:0000256" key="8">
    <source>
        <dbReference type="ARBA" id="ARBA00022980"/>
    </source>
</evidence>
<dbReference type="GO" id="GO:0006417">
    <property type="term" value="P:regulation of translation"/>
    <property type="evidence" value="ECO:0007669"/>
    <property type="project" value="UniProtKB-KW"/>
</dbReference>
<evidence type="ECO:0000256" key="4">
    <source>
        <dbReference type="ARBA" id="ARBA00022737"/>
    </source>
</evidence>